<reference evidence="3 4" key="1">
    <citation type="journal article" date="2019" name="Int. J. Syst. Evol. Microbiol.">
        <title>The Global Catalogue of Microorganisms (GCM) 10K type strain sequencing project: providing services to taxonomists for standard genome sequencing and annotation.</title>
        <authorList>
            <consortium name="The Broad Institute Genomics Platform"/>
            <consortium name="The Broad Institute Genome Sequencing Center for Infectious Disease"/>
            <person name="Wu L."/>
            <person name="Ma J."/>
        </authorList>
    </citation>
    <scope>NUCLEOTIDE SEQUENCE [LARGE SCALE GENOMIC DNA]</scope>
    <source>
        <strain evidence="3 4">JCM 16328</strain>
    </source>
</reference>
<feature type="region of interest" description="Disordered" evidence="1">
    <location>
        <begin position="1"/>
        <end position="26"/>
    </location>
</feature>
<accession>A0AAV3TEL2</accession>
<organism evidence="3 4">
    <name type="scientific">Natronoarchaeum mannanilyticum</name>
    <dbReference type="NCBI Taxonomy" id="926360"/>
    <lineage>
        <taxon>Archaea</taxon>
        <taxon>Methanobacteriati</taxon>
        <taxon>Methanobacteriota</taxon>
        <taxon>Stenosarchaea group</taxon>
        <taxon>Halobacteria</taxon>
        <taxon>Halobacteriales</taxon>
        <taxon>Natronoarchaeaceae</taxon>
    </lineage>
</organism>
<comment type="caution">
    <text evidence="3">The sequence shown here is derived from an EMBL/GenBank/DDBJ whole genome shotgun (WGS) entry which is preliminary data.</text>
</comment>
<evidence type="ECO:0000256" key="1">
    <source>
        <dbReference type="SAM" id="MobiDB-lite"/>
    </source>
</evidence>
<evidence type="ECO:0000313" key="3">
    <source>
        <dbReference type="EMBL" id="GAA0678851.1"/>
    </source>
</evidence>
<protein>
    <recommendedName>
        <fullName evidence="2">DUF8139 domain-containing protein</fullName>
    </recommendedName>
</protein>
<dbReference type="EMBL" id="BAAADV010000007">
    <property type="protein sequence ID" value="GAA0678851.1"/>
    <property type="molecule type" value="Genomic_DNA"/>
</dbReference>
<evidence type="ECO:0000259" key="2">
    <source>
        <dbReference type="Pfam" id="PF26460"/>
    </source>
</evidence>
<dbReference type="AlphaFoldDB" id="A0AAV3TEL2"/>
<sequence length="77" mass="8923">MNRFTEGDRVRIDIPDTDDPDHARWHGTFGTVVDVREDDAGQETGDERDSIEYRVEAGGDSMWFRWRDVRPAPTGER</sequence>
<dbReference type="Proteomes" id="UP001500420">
    <property type="component" value="Unassembled WGS sequence"/>
</dbReference>
<name>A0AAV3TEL2_9EURY</name>
<dbReference type="RefSeq" id="WP_343774777.1">
    <property type="nucleotide sequence ID" value="NZ_BAAADV010000007.1"/>
</dbReference>
<evidence type="ECO:0000313" key="4">
    <source>
        <dbReference type="Proteomes" id="UP001500420"/>
    </source>
</evidence>
<gene>
    <name evidence="3" type="ORF">GCM10009020_29050</name>
</gene>
<proteinExistence type="predicted"/>
<feature type="compositionally biased region" description="Basic and acidic residues" evidence="1">
    <location>
        <begin position="1"/>
        <end position="24"/>
    </location>
</feature>
<dbReference type="InterPro" id="IPR058452">
    <property type="entry name" value="DUF8139"/>
</dbReference>
<keyword evidence="4" id="KW-1185">Reference proteome</keyword>
<dbReference type="Pfam" id="PF26460">
    <property type="entry name" value="DUF8139"/>
    <property type="match status" value="1"/>
</dbReference>
<feature type="domain" description="DUF8139" evidence="2">
    <location>
        <begin position="1"/>
        <end position="72"/>
    </location>
</feature>